<dbReference type="PANTHER" id="PTHR30383:SF27">
    <property type="entry name" value="SPORE GERMINATION LIPASE LIPC"/>
    <property type="match status" value="1"/>
</dbReference>
<feature type="domain" description="SGNH hydrolase-type esterase" evidence="3">
    <location>
        <begin position="52"/>
        <end position="268"/>
    </location>
</feature>
<dbReference type="Pfam" id="PF13472">
    <property type="entry name" value="Lipase_GDSL_2"/>
    <property type="match status" value="1"/>
</dbReference>
<evidence type="ECO:0000256" key="2">
    <source>
        <dbReference type="SAM" id="Phobius"/>
    </source>
</evidence>
<comment type="caution">
    <text evidence="4">The sequence shown here is derived from an EMBL/GenBank/DDBJ whole genome shotgun (WGS) entry which is preliminary data.</text>
</comment>
<protein>
    <submittedName>
        <fullName evidence="4">Lysophospholipase L1-like esterase</fullName>
    </submittedName>
</protein>
<feature type="transmembrane region" description="Helical" evidence="2">
    <location>
        <begin position="6"/>
        <end position="28"/>
    </location>
</feature>
<proteinExistence type="predicted"/>
<gene>
    <name evidence="4" type="ORF">ABID27_000773</name>
</gene>
<evidence type="ECO:0000256" key="1">
    <source>
        <dbReference type="SAM" id="MobiDB-lite"/>
    </source>
</evidence>
<keyword evidence="2" id="KW-0812">Transmembrane</keyword>
<evidence type="ECO:0000313" key="4">
    <source>
        <dbReference type="EMBL" id="MET3644151.1"/>
    </source>
</evidence>
<evidence type="ECO:0000259" key="3">
    <source>
        <dbReference type="Pfam" id="PF13472"/>
    </source>
</evidence>
<keyword evidence="2" id="KW-0472">Membrane</keyword>
<organism evidence="4 5">
    <name type="scientific">Streptococcus gallinaceus</name>
    <dbReference type="NCBI Taxonomy" id="165758"/>
    <lineage>
        <taxon>Bacteria</taxon>
        <taxon>Bacillati</taxon>
        <taxon>Bacillota</taxon>
        <taxon>Bacilli</taxon>
        <taxon>Lactobacillales</taxon>
        <taxon>Streptococcaceae</taxon>
        <taxon>Streptococcus</taxon>
    </lineage>
</organism>
<accession>A0ABV2JJR1</accession>
<feature type="region of interest" description="Disordered" evidence="1">
    <location>
        <begin position="234"/>
        <end position="256"/>
    </location>
</feature>
<dbReference type="InterPro" id="IPR036514">
    <property type="entry name" value="SGNH_hydro_sf"/>
</dbReference>
<sequence length="286" mass="32115">MNNRKILQGLVFFFTGLLGFLFLFHLLIPAAPSLLTNKDYQKTQATPLHYVALGDSLTQGVGDSTNQGGFVPLLSQSLINEYGYAVEAENYGISGNTSKQILARMQENSELVASLKKADLLTLTVGGNDLRQVILDNLQNLTVSTFKKPARTYSKRLENIIETARKQNPDLPIYVLGIYNPYYLNFPGMTEMQTIVDNWNTTTEETVKAYENVYFIPINNLLYQGLNGQSSFANDDQTTSAGSTSSTKTNNLLYEGDHFHPNNTGYEIMKEAVMEKIRETKDKWKH</sequence>
<dbReference type="SUPFAM" id="SSF52266">
    <property type="entry name" value="SGNH hydrolase"/>
    <property type="match status" value="1"/>
</dbReference>
<dbReference type="CDD" id="cd04506">
    <property type="entry name" value="SGNH_hydrolase_YpmR_like"/>
    <property type="match status" value="1"/>
</dbReference>
<dbReference type="PANTHER" id="PTHR30383">
    <property type="entry name" value="THIOESTERASE 1/PROTEASE 1/LYSOPHOSPHOLIPASE L1"/>
    <property type="match status" value="1"/>
</dbReference>
<dbReference type="RefSeq" id="WP_354280382.1">
    <property type="nucleotide sequence ID" value="NZ_JBEPMK010000002.1"/>
</dbReference>
<dbReference type="Gene3D" id="3.40.50.1110">
    <property type="entry name" value="SGNH hydrolase"/>
    <property type="match status" value="1"/>
</dbReference>
<dbReference type="InterPro" id="IPR051532">
    <property type="entry name" value="Ester_Hydrolysis_Enzymes"/>
</dbReference>
<keyword evidence="5" id="KW-1185">Reference proteome</keyword>
<feature type="compositionally biased region" description="Low complexity" evidence="1">
    <location>
        <begin position="238"/>
        <end position="249"/>
    </location>
</feature>
<name>A0ABV2JJR1_9STRE</name>
<reference evidence="4 5" key="1">
    <citation type="submission" date="2024-06" db="EMBL/GenBank/DDBJ databases">
        <title>Genomic Encyclopedia of Type Strains, Phase IV (KMG-IV): sequencing the most valuable type-strain genomes for metagenomic binning, comparative biology and taxonomic classification.</title>
        <authorList>
            <person name="Goeker M."/>
        </authorList>
    </citation>
    <scope>NUCLEOTIDE SEQUENCE [LARGE SCALE GENOMIC DNA]</scope>
    <source>
        <strain evidence="4 5">DSM 15349</strain>
    </source>
</reference>
<keyword evidence="2" id="KW-1133">Transmembrane helix</keyword>
<dbReference type="EMBL" id="JBEPMK010000002">
    <property type="protein sequence ID" value="MET3644151.1"/>
    <property type="molecule type" value="Genomic_DNA"/>
</dbReference>
<evidence type="ECO:0000313" key="5">
    <source>
        <dbReference type="Proteomes" id="UP001549055"/>
    </source>
</evidence>
<dbReference type="Proteomes" id="UP001549055">
    <property type="component" value="Unassembled WGS sequence"/>
</dbReference>
<dbReference type="InterPro" id="IPR013830">
    <property type="entry name" value="SGNH_hydro"/>
</dbReference>